<reference evidence="2" key="1">
    <citation type="submission" date="2020-09" db="EMBL/GenBank/DDBJ databases">
        <title>Genome-Enabled Discovery of Anthraquinone Biosynthesis in Senna tora.</title>
        <authorList>
            <person name="Kang S.-H."/>
            <person name="Pandey R.P."/>
            <person name="Lee C.-M."/>
            <person name="Sim J.-S."/>
            <person name="Jeong J.-T."/>
            <person name="Choi B.-S."/>
            <person name="Jung M."/>
            <person name="Ginzburg D."/>
            <person name="Zhao K."/>
            <person name="Won S.Y."/>
            <person name="Oh T.-J."/>
            <person name="Yu Y."/>
            <person name="Kim N.-H."/>
            <person name="Lee O.R."/>
            <person name="Lee T.-H."/>
            <person name="Bashyal P."/>
            <person name="Kim T.-S."/>
            <person name="Lee W.-H."/>
            <person name="Kawkins C."/>
            <person name="Kim C.-K."/>
            <person name="Kim J.S."/>
            <person name="Ahn B.O."/>
            <person name="Rhee S.Y."/>
            <person name="Sohng J.K."/>
        </authorList>
    </citation>
    <scope>NUCLEOTIDE SEQUENCE</scope>
    <source>
        <tissue evidence="2">Leaf</tissue>
    </source>
</reference>
<dbReference type="Proteomes" id="UP000634136">
    <property type="component" value="Unassembled WGS sequence"/>
</dbReference>
<comment type="caution">
    <text evidence="2">The sequence shown here is derived from an EMBL/GenBank/DDBJ whole genome shotgun (WGS) entry which is preliminary data.</text>
</comment>
<evidence type="ECO:0000256" key="1">
    <source>
        <dbReference type="SAM" id="MobiDB-lite"/>
    </source>
</evidence>
<accession>A0A834WLJ5</accession>
<keyword evidence="3" id="KW-1185">Reference proteome</keyword>
<evidence type="ECO:0000313" key="2">
    <source>
        <dbReference type="EMBL" id="KAF7827765.1"/>
    </source>
</evidence>
<gene>
    <name evidence="2" type="ORF">G2W53_018929</name>
</gene>
<dbReference type="AlphaFoldDB" id="A0A834WLJ5"/>
<evidence type="ECO:0000313" key="3">
    <source>
        <dbReference type="Proteomes" id="UP000634136"/>
    </source>
</evidence>
<feature type="region of interest" description="Disordered" evidence="1">
    <location>
        <begin position="1"/>
        <end position="22"/>
    </location>
</feature>
<sequence length="22" mass="2707">MDRSMNQEIKEEEIKKRARADE</sequence>
<organism evidence="2 3">
    <name type="scientific">Senna tora</name>
    <dbReference type="NCBI Taxonomy" id="362788"/>
    <lineage>
        <taxon>Eukaryota</taxon>
        <taxon>Viridiplantae</taxon>
        <taxon>Streptophyta</taxon>
        <taxon>Embryophyta</taxon>
        <taxon>Tracheophyta</taxon>
        <taxon>Spermatophyta</taxon>
        <taxon>Magnoliopsida</taxon>
        <taxon>eudicotyledons</taxon>
        <taxon>Gunneridae</taxon>
        <taxon>Pentapetalae</taxon>
        <taxon>rosids</taxon>
        <taxon>fabids</taxon>
        <taxon>Fabales</taxon>
        <taxon>Fabaceae</taxon>
        <taxon>Caesalpinioideae</taxon>
        <taxon>Cassia clade</taxon>
        <taxon>Senna</taxon>
    </lineage>
</organism>
<dbReference type="EMBL" id="JAAIUW010000006">
    <property type="protein sequence ID" value="KAF7827765.1"/>
    <property type="molecule type" value="Genomic_DNA"/>
</dbReference>
<proteinExistence type="predicted"/>
<protein>
    <submittedName>
        <fullName evidence="2">Uncharacterized protein</fullName>
    </submittedName>
</protein>
<name>A0A834WLJ5_9FABA</name>